<evidence type="ECO:0000256" key="1">
    <source>
        <dbReference type="SAM" id="Phobius"/>
    </source>
</evidence>
<keyword evidence="1" id="KW-0472">Membrane</keyword>
<proteinExistence type="predicted"/>
<dbReference type="EMBL" id="CAJJDP010000026">
    <property type="protein sequence ID" value="CAD8152022.1"/>
    <property type="molecule type" value="Genomic_DNA"/>
</dbReference>
<name>A0A8S1TL81_PAROT</name>
<dbReference type="Proteomes" id="UP000683925">
    <property type="component" value="Unassembled WGS sequence"/>
</dbReference>
<dbReference type="OMA" id="VCESIML"/>
<feature type="transmembrane region" description="Helical" evidence="1">
    <location>
        <begin position="12"/>
        <end position="37"/>
    </location>
</feature>
<keyword evidence="3" id="KW-1185">Reference proteome</keyword>
<evidence type="ECO:0008006" key="4">
    <source>
        <dbReference type="Google" id="ProtNLM"/>
    </source>
</evidence>
<evidence type="ECO:0000313" key="2">
    <source>
        <dbReference type="EMBL" id="CAD8152022.1"/>
    </source>
</evidence>
<accession>A0A8S1TL81</accession>
<sequence length="209" mass="25304">MHPFPNYQPKLSFYIINEILRLFIAIQFVLVFFRVFLRNQETFFLSDCFNGCMMILTYYQKNYCLALVTMFYDFSLIYLNVIFFLWFVQYHLPFFIDENRNFTLMLIFSTVLYVCESIMLFQAYKEYKGIIYDINQAQLEQIEQEEQPNLDFEIPSSIQEQSFYLIRNNQLQEEQRIGSQQIIGYFGVGQPIQERTNNQRQEQIQQQQG</sequence>
<keyword evidence="1" id="KW-1133">Transmembrane helix</keyword>
<feature type="transmembrane region" description="Helical" evidence="1">
    <location>
        <begin position="102"/>
        <end position="121"/>
    </location>
</feature>
<protein>
    <recommendedName>
        <fullName evidence="4">Transmembrane protein</fullName>
    </recommendedName>
</protein>
<dbReference type="AlphaFoldDB" id="A0A8S1TL81"/>
<keyword evidence="1" id="KW-0812">Transmembrane</keyword>
<evidence type="ECO:0000313" key="3">
    <source>
        <dbReference type="Proteomes" id="UP000683925"/>
    </source>
</evidence>
<gene>
    <name evidence="2" type="ORF">POCTA_138.1.T0260040</name>
</gene>
<organism evidence="2 3">
    <name type="scientific">Paramecium octaurelia</name>
    <dbReference type="NCBI Taxonomy" id="43137"/>
    <lineage>
        <taxon>Eukaryota</taxon>
        <taxon>Sar</taxon>
        <taxon>Alveolata</taxon>
        <taxon>Ciliophora</taxon>
        <taxon>Intramacronucleata</taxon>
        <taxon>Oligohymenophorea</taxon>
        <taxon>Peniculida</taxon>
        <taxon>Parameciidae</taxon>
        <taxon>Paramecium</taxon>
    </lineage>
</organism>
<comment type="caution">
    <text evidence="2">The sequence shown here is derived from an EMBL/GenBank/DDBJ whole genome shotgun (WGS) entry which is preliminary data.</text>
</comment>
<reference evidence="2" key="1">
    <citation type="submission" date="2021-01" db="EMBL/GenBank/DDBJ databases">
        <authorList>
            <consortium name="Genoscope - CEA"/>
            <person name="William W."/>
        </authorList>
    </citation>
    <scope>NUCLEOTIDE SEQUENCE</scope>
</reference>
<feature type="transmembrane region" description="Helical" evidence="1">
    <location>
        <begin position="63"/>
        <end position="90"/>
    </location>
</feature>